<name>A0ABQ1VXJ6_9BACT</name>
<dbReference type="Proteomes" id="UP000634043">
    <property type="component" value="Unassembled WGS sequence"/>
</dbReference>
<comment type="caution">
    <text evidence="2">The sequence shown here is derived from an EMBL/GenBank/DDBJ whole genome shotgun (WGS) entry which is preliminary data.</text>
</comment>
<reference evidence="3" key="1">
    <citation type="journal article" date="2019" name="Int. J. Syst. Evol. Microbiol.">
        <title>The Global Catalogue of Microorganisms (GCM) 10K type strain sequencing project: providing services to taxonomists for standard genome sequencing and annotation.</title>
        <authorList>
            <consortium name="The Broad Institute Genomics Platform"/>
            <consortium name="The Broad Institute Genome Sequencing Center for Infectious Disease"/>
            <person name="Wu L."/>
            <person name="Ma J."/>
        </authorList>
    </citation>
    <scope>NUCLEOTIDE SEQUENCE [LARGE SCALE GENOMIC DNA]</scope>
    <source>
        <strain evidence="3">CGMCC 1.12749</strain>
    </source>
</reference>
<dbReference type="RefSeq" id="WP_188500065.1">
    <property type="nucleotide sequence ID" value="NZ_BMFP01000001.1"/>
</dbReference>
<proteinExistence type="predicted"/>
<sequence>MNLNLILLNAGSPMMWFGLFHLLIINAAIGVVESRLLIRLKVENRTWLIVLANYVSMVAGLFFIAPLTAEWLGNTDFWGNTTSYGNYQMQGFFFGMGMAFIATVILELPLFAVALREKQTLKKLSLITLKVNGITYILMLSVYSLINLPGSKW</sequence>
<organism evidence="2 3">
    <name type="scientific">Pontibacter amylolyticus</name>
    <dbReference type="NCBI Taxonomy" id="1424080"/>
    <lineage>
        <taxon>Bacteria</taxon>
        <taxon>Pseudomonadati</taxon>
        <taxon>Bacteroidota</taxon>
        <taxon>Cytophagia</taxon>
        <taxon>Cytophagales</taxon>
        <taxon>Hymenobacteraceae</taxon>
        <taxon>Pontibacter</taxon>
    </lineage>
</organism>
<feature type="transmembrane region" description="Helical" evidence="1">
    <location>
        <begin position="50"/>
        <end position="72"/>
    </location>
</feature>
<accession>A0ABQ1VXJ6</accession>
<evidence type="ECO:0000313" key="2">
    <source>
        <dbReference type="EMBL" id="GGG04464.1"/>
    </source>
</evidence>
<evidence type="ECO:0000313" key="3">
    <source>
        <dbReference type="Proteomes" id="UP000634043"/>
    </source>
</evidence>
<feature type="transmembrane region" description="Helical" evidence="1">
    <location>
        <begin position="127"/>
        <end position="146"/>
    </location>
</feature>
<evidence type="ECO:0000256" key="1">
    <source>
        <dbReference type="SAM" id="Phobius"/>
    </source>
</evidence>
<keyword evidence="1" id="KW-0472">Membrane</keyword>
<protein>
    <submittedName>
        <fullName evidence="2">Uncharacterized protein</fullName>
    </submittedName>
</protein>
<feature type="transmembrane region" description="Helical" evidence="1">
    <location>
        <begin position="15"/>
        <end position="38"/>
    </location>
</feature>
<keyword evidence="1" id="KW-0812">Transmembrane</keyword>
<gene>
    <name evidence="2" type="ORF">GCM10011323_06540</name>
</gene>
<dbReference type="EMBL" id="BMFP01000001">
    <property type="protein sequence ID" value="GGG04464.1"/>
    <property type="molecule type" value="Genomic_DNA"/>
</dbReference>
<keyword evidence="3" id="KW-1185">Reference proteome</keyword>
<keyword evidence="1" id="KW-1133">Transmembrane helix</keyword>
<feature type="transmembrane region" description="Helical" evidence="1">
    <location>
        <begin position="92"/>
        <end position="115"/>
    </location>
</feature>